<keyword evidence="1" id="KW-0472">Membrane</keyword>
<keyword evidence="3" id="KW-1185">Reference proteome</keyword>
<sequence length="114" mass="12640">MSALLIAVVVDLSLFFAIAWWLASSRHLSRPSNVMCELQNAVSIRQNSLARLFTGFSTTISKANVCRIQVTDQCLTLYTRSNFAIDIWVAPSQLDANAARARSLFPSADYLEVV</sequence>
<dbReference type="Proteomes" id="UP000256561">
    <property type="component" value="Unassembled WGS sequence"/>
</dbReference>
<reference evidence="3" key="1">
    <citation type="submission" date="2018-08" db="EMBL/GenBank/DDBJ databases">
        <authorList>
            <person name="Zhang J."/>
            <person name="Du Z.-J."/>
        </authorList>
    </citation>
    <scope>NUCLEOTIDE SEQUENCE [LARGE SCALE GENOMIC DNA]</scope>
    <source>
        <strain evidence="3">KCTC 52655</strain>
    </source>
</reference>
<name>A0A3D8MA09_9ALTE</name>
<dbReference type="OrthoDB" id="6385850at2"/>
<organism evidence="2 3">
    <name type="scientific">Alteromonas aestuariivivens</name>
    <dbReference type="NCBI Taxonomy" id="1938339"/>
    <lineage>
        <taxon>Bacteria</taxon>
        <taxon>Pseudomonadati</taxon>
        <taxon>Pseudomonadota</taxon>
        <taxon>Gammaproteobacteria</taxon>
        <taxon>Alteromonadales</taxon>
        <taxon>Alteromonadaceae</taxon>
        <taxon>Alteromonas/Salinimonas group</taxon>
        <taxon>Alteromonas</taxon>
    </lineage>
</organism>
<keyword evidence="1" id="KW-0812">Transmembrane</keyword>
<gene>
    <name evidence="2" type="ORF">DXV75_06430</name>
</gene>
<evidence type="ECO:0000256" key="1">
    <source>
        <dbReference type="SAM" id="Phobius"/>
    </source>
</evidence>
<protein>
    <submittedName>
        <fullName evidence="2">Uncharacterized protein</fullName>
    </submittedName>
</protein>
<feature type="transmembrane region" description="Helical" evidence="1">
    <location>
        <begin position="6"/>
        <end position="23"/>
    </location>
</feature>
<keyword evidence="1" id="KW-1133">Transmembrane helix</keyword>
<evidence type="ECO:0000313" key="3">
    <source>
        <dbReference type="Proteomes" id="UP000256561"/>
    </source>
</evidence>
<dbReference type="AlphaFoldDB" id="A0A3D8MA09"/>
<dbReference type="RefSeq" id="WP_115592578.1">
    <property type="nucleotide sequence ID" value="NZ_QRHA01000004.1"/>
</dbReference>
<dbReference type="EMBL" id="QRHA01000004">
    <property type="protein sequence ID" value="RDV26625.1"/>
    <property type="molecule type" value="Genomic_DNA"/>
</dbReference>
<evidence type="ECO:0000313" key="2">
    <source>
        <dbReference type="EMBL" id="RDV26625.1"/>
    </source>
</evidence>
<accession>A0A3D8MA09</accession>
<proteinExistence type="predicted"/>
<comment type="caution">
    <text evidence="2">The sequence shown here is derived from an EMBL/GenBank/DDBJ whole genome shotgun (WGS) entry which is preliminary data.</text>
</comment>